<gene>
    <name evidence="1" type="ORF">V1517DRAFT_87952</name>
</gene>
<name>A0ACC3TD21_9ASCO</name>
<proteinExistence type="predicted"/>
<dbReference type="EMBL" id="MU970277">
    <property type="protein sequence ID" value="KAK9318880.1"/>
    <property type="molecule type" value="Genomic_DNA"/>
</dbReference>
<evidence type="ECO:0000313" key="1">
    <source>
        <dbReference type="EMBL" id="KAK9318880.1"/>
    </source>
</evidence>
<sequence length="112" mass="12767">MVFGVAVFCWIVTRSFVYKAHFVGIIFGLARHLICLFGCHCTNSIVISLRFRIRPSLTPGLMTEIPNRQMLFPQMHSDAQIMSQKHTLTNAVIPTIHQTFSHSSMKYNIQVS</sequence>
<protein>
    <submittedName>
        <fullName evidence="1">Uncharacterized protein</fullName>
    </submittedName>
</protein>
<evidence type="ECO:0000313" key="2">
    <source>
        <dbReference type="Proteomes" id="UP001489719"/>
    </source>
</evidence>
<dbReference type="Proteomes" id="UP001489719">
    <property type="component" value="Unassembled WGS sequence"/>
</dbReference>
<comment type="caution">
    <text evidence="1">The sequence shown here is derived from an EMBL/GenBank/DDBJ whole genome shotgun (WGS) entry which is preliminary data.</text>
</comment>
<keyword evidence="2" id="KW-1185">Reference proteome</keyword>
<reference evidence="2" key="1">
    <citation type="journal article" date="2024" name="Front. Bioeng. Biotechnol.">
        <title>Genome-scale model development and genomic sequencing of the oleaginous clade Lipomyces.</title>
        <authorList>
            <person name="Czajka J.J."/>
            <person name="Han Y."/>
            <person name="Kim J."/>
            <person name="Mondo S.J."/>
            <person name="Hofstad B.A."/>
            <person name="Robles A."/>
            <person name="Haridas S."/>
            <person name="Riley R."/>
            <person name="LaButti K."/>
            <person name="Pangilinan J."/>
            <person name="Andreopoulos W."/>
            <person name="Lipzen A."/>
            <person name="Yan J."/>
            <person name="Wang M."/>
            <person name="Ng V."/>
            <person name="Grigoriev I.V."/>
            <person name="Spatafora J.W."/>
            <person name="Magnuson J.K."/>
            <person name="Baker S.E."/>
            <person name="Pomraning K.R."/>
        </authorList>
    </citation>
    <scope>NUCLEOTIDE SEQUENCE [LARGE SCALE GENOMIC DNA]</scope>
    <source>
        <strain evidence="2">CBS 10300</strain>
    </source>
</reference>
<accession>A0ACC3TD21</accession>
<organism evidence="1 2">
    <name type="scientific">Lipomyces orientalis</name>
    <dbReference type="NCBI Taxonomy" id="1233043"/>
    <lineage>
        <taxon>Eukaryota</taxon>
        <taxon>Fungi</taxon>
        <taxon>Dikarya</taxon>
        <taxon>Ascomycota</taxon>
        <taxon>Saccharomycotina</taxon>
        <taxon>Lipomycetes</taxon>
        <taxon>Lipomycetales</taxon>
        <taxon>Lipomycetaceae</taxon>
        <taxon>Lipomyces</taxon>
    </lineage>
</organism>